<dbReference type="Gene3D" id="2.30.180.10">
    <property type="entry name" value="FAS1 domain"/>
    <property type="match status" value="1"/>
</dbReference>
<dbReference type="PANTHER" id="PTHR10900">
    <property type="entry name" value="PERIOSTIN-RELATED"/>
    <property type="match status" value="1"/>
</dbReference>
<feature type="domain" description="FAS1" evidence="4">
    <location>
        <begin position="75"/>
        <end position="203"/>
    </location>
</feature>
<evidence type="ECO:0000256" key="1">
    <source>
        <dbReference type="ARBA" id="ARBA00022729"/>
    </source>
</evidence>
<dbReference type="AlphaFoldDB" id="A0A1T4Z8A7"/>
<dbReference type="Pfam" id="PF02469">
    <property type="entry name" value="Fasciclin"/>
    <property type="match status" value="1"/>
</dbReference>
<organism evidence="5 6">
    <name type="scientific">Aeromicrobium choanae</name>
    <dbReference type="NCBI Taxonomy" id="1736691"/>
    <lineage>
        <taxon>Bacteria</taxon>
        <taxon>Bacillati</taxon>
        <taxon>Actinomycetota</taxon>
        <taxon>Actinomycetes</taxon>
        <taxon>Propionibacteriales</taxon>
        <taxon>Nocardioidaceae</taxon>
        <taxon>Aeromicrobium</taxon>
    </lineage>
</organism>
<name>A0A1T4Z8A7_9ACTN</name>
<dbReference type="InterPro" id="IPR036378">
    <property type="entry name" value="FAS1_dom_sf"/>
</dbReference>
<dbReference type="OrthoDB" id="9800666at2"/>
<dbReference type="FunFam" id="2.30.180.10:FF:000019">
    <property type="entry name" value="Cell surface lipoprotein"/>
    <property type="match status" value="1"/>
</dbReference>
<keyword evidence="1 3" id="KW-0732">Signal</keyword>
<reference evidence="6" key="1">
    <citation type="submission" date="2017-02" db="EMBL/GenBank/DDBJ databases">
        <authorList>
            <person name="Varghese N."/>
            <person name="Submissions S."/>
        </authorList>
    </citation>
    <scope>NUCLEOTIDE SEQUENCE [LARGE SCALE GENOMIC DNA]</scope>
    <source>
        <strain evidence="6">9H-4</strain>
    </source>
</reference>
<evidence type="ECO:0000256" key="3">
    <source>
        <dbReference type="SAM" id="SignalP"/>
    </source>
</evidence>
<feature type="compositionally biased region" description="Low complexity" evidence="2">
    <location>
        <begin position="26"/>
        <end position="45"/>
    </location>
</feature>
<dbReference type="EMBL" id="LT796768">
    <property type="protein sequence ID" value="SKB10290.1"/>
    <property type="molecule type" value="Genomic_DNA"/>
</dbReference>
<dbReference type="GO" id="GO:0050839">
    <property type="term" value="F:cell adhesion molecule binding"/>
    <property type="evidence" value="ECO:0007669"/>
    <property type="project" value="TreeGrafter"/>
</dbReference>
<sequence length="205" mass="20519">MNRLLPRRTAAGAAAVVMCFGLAACSSSGDDSSSSESTTPSASESMSEDMATGPFGAGCAGVPTEGEGSVEGMADDPVATAASNNPLLTTLVKAVTAADLVDTLNSAEALTVFAPTDDAFAKIPAADLDALLADKDALTKVLTHHVVEGQLAPDEVAGEHETLAGDTITVEGSGEEFTIGEAAVVCGNVDTANAKVYVVDSVLMP</sequence>
<dbReference type="SMART" id="SM00554">
    <property type="entry name" value="FAS1"/>
    <property type="match status" value="1"/>
</dbReference>
<evidence type="ECO:0000313" key="5">
    <source>
        <dbReference type="EMBL" id="SKB10290.1"/>
    </source>
</evidence>
<evidence type="ECO:0000259" key="4">
    <source>
        <dbReference type="PROSITE" id="PS50213"/>
    </source>
</evidence>
<evidence type="ECO:0000256" key="2">
    <source>
        <dbReference type="SAM" id="MobiDB-lite"/>
    </source>
</evidence>
<dbReference type="InterPro" id="IPR050904">
    <property type="entry name" value="Adhesion/Biosynth-related"/>
</dbReference>
<dbReference type="PANTHER" id="PTHR10900:SF77">
    <property type="entry name" value="FI19380P1"/>
    <property type="match status" value="1"/>
</dbReference>
<protein>
    <submittedName>
        <fullName evidence="5">Uncaracterized surface protein containing fasciclin (FAS1) repeats</fullName>
    </submittedName>
</protein>
<gene>
    <name evidence="5" type="ORF">SAMN06295964_3236</name>
</gene>
<dbReference type="PROSITE" id="PS51257">
    <property type="entry name" value="PROKAR_LIPOPROTEIN"/>
    <property type="match status" value="1"/>
</dbReference>
<feature type="chain" id="PRO_5038463664" evidence="3">
    <location>
        <begin position="24"/>
        <end position="205"/>
    </location>
</feature>
<dbReference type="GO" id="GO:0030198">
    <property type="term" value="P:extracellular matrix organization"/>
    <property type="evidence" value="ECO:0007669"/>
    <property type="project" value="TreeGrafter"/>
</dbReference>
<dbReference type="InterPro" id="IPR000782">
    <property type="entry name" value="FAS1_domain"/>
</dbReference>
<dbReference type="RefSeq" id="WP_078701099.1">
    <property type="nucleotide sequence ID" value="NZ_LT796768.1"/>
</dbReference>
<proteinExistence type="predicted"/>
<dbReference type="STRING" id="1736691.SAMN06295964_3236"/>
<accession>A0A1T4Z8A7</accession>
<evidence type="ECO:0000313" key="6">
    <source>
        <dbReference type="Proteomes" id="UP000191040"/>
    </source>
</evidence>
<dbReference type="PROSITE" id="PS50213">
    <property type="entry name" value="FAS1"/>
    <property type="match status" value="1"/>
</dbReference>
<dbReference type="GO" id="GO:0031012">
    <property type="term" value="C:extracellular matrix"/>
    <property type="evidence" value="ECO:0007669"/>
    <property type="project" value="TreeGrafter"/>
</dbReference>
<dbReference type="SUPFAM" id="SSF82153">
    <property type="entry name" value="FAS1 domain"/>
    <property type="match status" value="1"/>
</dbReference>
<feature type="signal peptide" evidence="3">
    <location>
        <begin position="1"/>
        <end position="23"/>
    </location>
</feature>
<keyword evidence="6" id="KW-1185">Reference proteome</keyword>
<dbReference type="Proteomes" id="UP000191040">
    <property type="component" value="Chromosome I"/>
</dbReference>
<feature type="region of interest" description="Disordered" evidence="2">
    <location>
        <begin position="26"/>
        <end position="74"/>
    </location>
</feature>
<dbReference type="GO" id="GO:0005615">
    <property type="term" value="C:extracellular space"/>
    <property type="evidence" value="ECO:0007669"/>
    <property type="project" value="TreeGrafter"/>
</dbReference>
<dbReference type="GO" id="GO:0007155">
    <property type="term" value="P:cell adhesion"/>
    <property type="evidence" value="ECO:0007669"/>
    <property type="project" value="TreeGrafter"/>
</dbReference>